<accession>A0ABU0TX71</accession>
<reference evidence="1 2" key="1">
    <citation type="submission" date="2023-07" db="EMBL/GenBank/DDBJ databases">
        <title>Functional and genomic diversity of the sorghum phyllosphere microbiome.</title>
        <authorList>
            <person name="Shade A."/>
        </authorList>
    </citation>
    <scope>NUCLEOTIDE SEQUENCE [LARGE SCALE GENOMIC DNA]</scope>
    <source>
        <strain evidence="1 2">SORGH_AS_1207</strain>
    </source>
</reference>
<name>A0ABU0TX71_MICTR</name>
<sequence length="36" mass="3527">MHGVTGVGPADLLLPPTHTVVVTGAPDADAPVAPPR</sequence>
<evidence type="ECO:0000313" key="1">
    <source>
        <dbReference type="EMBL" id="MDQ1124257.1"/>
    </source>
</evidence>
<proteinExistence type="predicted"/>
<evidence type="ECO:0000313" key="2">
    <source>
        <dbReference type="Proteomes" id="UP001226691"/>
    </source>
</evidence>
<protein>
    <submittedName>
        <fullName evidence="1">Uncharacterized protein</fullName>
    </submittedName>
</protein>
<dbReference type="Proteomes" id="UP001226691">
    <property type="component" value="Unassembled WGS sequence"/>
</dbReference>
<organism evidence="1 2">
    <name type="scientific">Microbacterium trichothecenolyticum</name>
    <name type="common">Aureobacterium trichothecenolyticum</name>
    <dbReference type="NCBI Taxonomy" id="69370"/>
    <lineage>
        <taxon>Bacteria</taxon>
        <taxon>Bacillati</taxon>
        <taxon>Actinomycetota</taxon>
        <taxon>Actinomycetes</taxon>
        <taxon>Micrococcales</taxon>
        <taxon>Microbacteriaceae</taxon>
        <taxon>Microbacterium</taxon>
    </lineage>
</organism>
<keyword evidence="2" id="KW-1185">Reference proteome</keyword>
<gene>
    <name evidence="1" type="ORF">QE412_002830</name>
</gene>
<dbReference type="EMBL" id="JAUTBF010000001">
    <property type="protein sequence ID" value="MDQ1124257.1"/>
    <property type="molecule type" value="Genomic_DNA"/>
</dbReference>
<comment type="caution">
    <text evidence="1">The sequence shown here is derived from an EMBL/GenBank/DDBJ whole genome shotgun (WGS) entry which is preliminary data.</text>
</comment>